<evidence type="ECO:0000259" key="1">
    <source>
        <dbReference type="Pfam" id="PF26355"/>
    </source>
</evidence>
<feature type="domain" description="vWA-MoxR associated protein N-terminal HTH" evidence="1">
    <location>
        <begin position="6"/>
        <end position="88"/>
    </location>
</feature>
<evidence type="ECO:0000313" key="2">
    <source>
        <dbReference type="EMBL" id="WNZ45263.1"/>
    </source>
</evidence>
<name>A0AA97AMX8_LEPBY</name>
<dbReference type="AlphaFoldDB" id="A0AA97AMX8"/>
<accession>A0AA97AMX8</accession>
<reference evidence="2" key="2">
    <citation type="submission" date="2023-07" db="EMBL/GenBank/DDBJ databases">
        <authorList>
            <person name="Bai X.-H."/>
            <person name="Wang H.-H."/>
            <person name="Wang J."/>
            <person name="Ma M.-Y."/>
            <person name="Hu H.-H."/>
            <person name="Song Z.-L."/>
            <person name="Ma H.-G."/>
            <person name="Fan Y."/>
            <person name="Du C.-Y."/>
            <person name="Xu J.-C."/>
        </authorList>
    </citation>
    <scope>NUCLEOTIDE SEQUENCE</scope>
    <source>
        <strain evidence="2">CZ1</strain>
    </source>
</reference>
<gene>
    <name evidence="2" type="ORF">Q2T42_26090</name>
</gene>
<sequence>MSSESEWNQIQSLIDQAIQQVTQKHLSDVEIQVLKGAWEGKTYDAIALETHLTVKYVSEVGGRLWQLLSEVLGEEVKKTNFRQALQRYQPRQQTKSSQTQLCCAEIDKPGALLRIKAPIQFGKTTLMANLLKYAEQQGYRAISLNLRDAVKDDFESLEGFLQWFMASVTYALNLEIDLESHWRKSLGNSKIKCRTYFEKHLLGSPLVLAIDELDRLFTYPLIAGEFLGMLRTWHEDAKTKPLWSHLRLIVLHTEVYTQLDINQSPFNAGTEVQLAELSIDQIKAIAPQFNPQEILAMVGGHPFLVTQTASQSTSLDELLTSVTSPTSLYRSHLERQWYKLQSHPALIETLSAIAATDEPISLSQFSMDEIVKLHDLGLIQLQQQQVSMRYSLYHQYFRKRLGIE</sequence>
<reference evidence="2" key="1">
    <citation type="journal article" date="2023" name="Plants (Basel)">
        <title>Genomic Analysis of Leptolyngbya boryana CZ1 Reveals Efficient Carbon Fixation Modules.</title>
        <authorList>
            <person name="Bai X."/>
            <person name="Wang H."/>
            <person name="Cheng W."/>
            <person name="Wang J."/>
            <person name="Ma M."/>
            <person name="Hu H."/>
            <person name="Song Z."/>
            <person name="Ma H."/>
            <person name="Fan Y."/>
            <person name="Du C."/>
            <person name="Xu J."/>
        </authorList>
    </citation>
    <scope>NUCLEOTIDE SEQUENCE</scope>
    <source>
        <strain evidence="2">CZ1</strain>
    </source>
</reference>
<dbReference type="SUPFAM" id="SSF52540">
    <property type="entry name" value="P-loop containing nucleoside triphosphate hydrolases"/>
    <property type="match status" value="1"/>
</dbReference>
<organism evidence="2">
    <name type="scientific">Leptolyngbya boryana CZ1</name>
    <dbReference type="NCBI Taxonomy" id="3060204"/>
    <lineage>
        <taxon>Bacteria</taxon>
        <taxon>Bacillati</taxon>
        <taxon>Cyanobacteriota</taxon>
        <taxon>Cyanophyceae</taxon>
        <taxon>Leptolyngbyales</taxon>
        <taxon>Leptolyngbyaceae</taxon>
        <taxon>Leptolyngbya group</taxon>
        <taxon>Leptolyngbya</taxon>
    </lineage>
</organism>
<dbReference type="EMBL" id="CP130144">
    <property type="protein sequence ID" value="WNZ45263.1"/>
    <property type="molecule type" value="Genomic_DNA"/>
</dbReference>
<dbReference type="Gene3D" id="3.40.50.300">
    <property type="entry name" value="P-loop containing nucleotide triphosphate hydrolases"/>
    <property type="match status" value="1"/>
</dbReference>
<dbReference type="RefSeq" id="WP_316426984.1">
    <property type="nucleotide sequence ID" value="NZ_CP130144.1"/>
</dbReference>
<dbReference type="Pfam" id="PF26355">
    <property type="entry name" value="HTH_VMAP-M9"/>
    <property type="match status" value="1"/>
</dbReference>
<protein>
    <submittedName>
        <fullName evidence="2">AAA-like domain-containing protein</fullName>
    </submittedName>
</protein>
<dbReference type="InterPro" id="IPR058651">
    <property type="entry name" value="HTH_VMAP-M9"/>
</dbReference>
<dbReference type="Pfam" id="PF14516">
    <property type="entry name" value="AAA_35"/>
    <property type="match status" value="1"/>
</dbReference>
<dbReference type="InterPro" id="IPR027417">
    <property type="entry name" value="P-loop_NTPase"/>
</dbReference>
<proteinExistence type="predicted"/>